<feature type="region of interest" description="Disordered" evidence="1">
    <location>
        <begin position="179"/>
        <end position="206"/>
    </location>
</feature>
<feature type="region of interest" description="Disordered" evidence="1">
    <location>
        <begin position="41"/>
        <end position="165"/>
    </location>
</feature>
<feature type="compositionally biased region" description="Basic and acidic residues" evidence="1">
    <location>
        <begin position="1"/>
        <end position="12"/>
    </location>
</feature>
<protein>
    <submittedName>
        <fullName evidence="2">Uncharacterized protein</fullName>
    </submittedName>
</protein>
<evidence type="ECO:0000313" key="3">
    <source>
        <dbReference type="Proteomes" id="UP000035268"/>
    </source>
</evidence>
<name>A0A0G3EN26_9BACT</name>
<evidence type="ECO:0000313" key="2">
    <source>
        <dbReference type="EMBL" id="AKJ65549.1"/>
    </source>
</evidence>
<feature type="region of interest" description="Disordered" evidence="1">
    <location>
        <begin position="1"/>
        <end position="26"/>
    </location>
</feature>
<reference evidence="2 3" key="2">
    <citation type="journal article" date="2016" name="ISME J.">
        <title>Characterization of the first cultured representative of Verrucomicrobia subdivision 5 indicates the proposal of a novel phylum.</title>
        <authorList>
            <person name="Spring S."/>
            <person name="Bunk B."/>
            <person name="Sproer C."/>
            <person name="Schumann P."/>
            <person name="Rohde M."/>
            <person name="Tindall B.J."/>
            <person name="Klenk H.P."/>
        </authorList>
    </citation>
    <scope>NUCLEOTIDE SEQUENCE [LARGE SCALE GENOMIC DNA]</scope>
    <source>
        <strain evidence="2 3">L21-Fru-AB</strain>
    </source>
</reference>
<evidence type="ECO:0000256" key="1">
    <source>
        <dbReference type="SAM" id="MobiDB-lite"/>
    </source>
</evidence>
<reference evidence="3" key="1">
    <citation type="submission" date="2015-02" db="EMBL/GenBank/DDBJ databases">
        <title>Description and complete genome sequence of the first cultured representative of the subdivision 5 of the Verrucomicrobia phylum.</title>
        <authorList>
            <person name="Spring S."/>
            <person name="Bunk B."/>
            <person name="Sproer C."/>
            <person name="Klenk H.-P."/>
        </authorList>
    </citation>
    <scope>NUCLEOTIDE SEQUENCE [LARGE SCALE GENOMIC DNA]</scope>
    <source>
        <strain evidence="3">L21-Fru-AB</strain>
    </source>
</reference>
<accession>A0A0G3EN26</accession>
<dbReference type="KEGG" id="vbl:L21SP4_02323"/>
<keyword evidence="3" id="KW-1185">Reference proteome</keyword>
<dbReference type="EMBL" id="CP010904">
    <property type="protein sequence ID" value="AKJ65549.1"/>
    <property type="molecule type" value="Genomic_DNA"/>
</dbReference>
<dbReference type="STRING" id="1307763.L21SP4_02323"/>
<organism evidence="2 3">
    <name type="scientific">Kiritimatiella glycovorans</name>
    <dbReference type="NCBI Taxonomy" id="1307763"/>
    <lineage>
        <taxon>Bacteria</taxon>
        <taxon>Pseudomonadati</taxon>
        <taxon>Kiritimatiellota</taxon>
        <taxon>Kiritimatiellia</taxon>
        <taxon>Kiritimatiellales</taxon>
        <taxon>Kiritimatiellaceae</taxon>
        <taxon>Kiritimatiella</taxon>
    </lineage>
</organism>
<proteinExistence type="predicted"/>
<dbReference type="Proteomes" id="UP000035268">
    <property type="component" value="Chromosome"/>
</dbReference>
<dbReference type="AlphaFoldDB" id="A0A0G3EN26"/>
<dbReference type="PATRIC" id="fig|1609981.3.peg.2420"/>
<gene>
    <name evidence="2" type="ORF">L21SP4_02323</name>
</gene>
<sequence length="257" mass="28278">MSRRNRGDRGKSGGESWQRPSRASWQWGGEVVATALTGLVKVGGSRGNGPGASRKSGGMSFSRAKRCSEAEGRFPRGAQRRSHERSVVPRPKAVSTIPPRPKAVYSSEAFPRGAQRRSHERSVEDRGNRGNRGNGPDGPRGSREESRGNGPDGPRGNRGRSWQSGDVLFPRAQRCFEAEGRFPRGAQRRSHERSVVPRPKAVSPSAAFPRGAQRRFHVPHEARSAVSTFPLRGRRPFPRFPRTLCCFAVSSMLHPVL</sequence>